<dbReference type="AlphaFoldDB" id="A0A1G6MU62"/>
<keyword evidence="1" id="KW-0812">Transmembrane</keyword>
<keyword evidence="1" id="KW-1133">Transmembrane helix</keyword>
<reference evidence="2 3" key="1">
    <citation type="submission" date="2016-10" db="EMBL/GenBank/DDBJ databases">
        <authorList>
            <person name="de Groot N.N."/>
        </authorList>
    </citation>
    <scope>NUCLEOTIDE SEQUENCE [LARGE SCALE GENOMIC DNA]</scope>
    <source>
        <strain evidence="2 3">WG14</strain>
    </source>
</reference>
<evidence type="ECO:0000256" key="1">
    <source>
        <dbReference type="SAM" id="Phobius"/>
    </source>
</evidence>
<name>A0A1G6MU62_9BACT</name>
<gene>
    <name evidence="2" type="ORF">SAMN04488588_1375</name>
</gene>
<keyword evidence="3" id="KW-1185">Reference proteome</keyword>
<feature type="transmembrane region" description="Helical" evidence="1">
    <location>
        <begin position="6"/>
        <end position="25"/>
    </location>
</feature>
<dbReference type="EMBL" id="FMYV01000005">
    <property type="protein sequence ID" value="SDC58764.1"/>
    <property type="molecule type" value="Genomic_DNA"/>
</dbReference>
<sequence length="154" mass="18434">MKLSYFMAKIVFLLLFITSVILILFPLKNRGNNLYTTESERANPYYITEYKNRFFYHDFFGRVVFVDDIKIPNIPIINFSDDINNEIKIVRNIEGKNNIIKIDFLKNEIICYNKVRIKYYKKEELTEFFKANFDLSNIESGNYLLINEVLIKED</sequence>
<dbReference type="Proteomes" id="UP000199322">
    <property type="component" value="Unassembled WGS sequence"/>
</dbReference>
<proteinExistence type="predicted"/>
<evidence type="ECO:0000313" key="3">
    <source>
        <dbReference type="Proteomes" id="UP000199322"/>
    </source>
</evidence>
<evidence type="ECO:0000313" key="2">
    <source>
        <dbReference type="EMBL" id="SDC58764.1"/>
    </source>
</evidence>
<keyword evidence="1" id="KW-0472">Membrane</keyword>
<accession>A0A1G6MU62</accession>
<dbReference type="STRING" id="28234.SAMN04488588_1375"/>
<protein>
    <submittedName>
        <fullName evidence="2">Uncharacterized protein</fullName>
    </submittedName>
</protein>
<organism evidence="2 3">
    <name type="scientific">Geotoga petraea</name>
    <dbReference type="NCBI Taxonomy" id="28234"/>
    <lineage>
        <taxon>Bacteria</taxon>
        <taxon>Thermotogati</taxon>
        <taxon>Thermotogota</taxon>
        <taxon>Thermotogae</taxon>
        <taxon>Petrotogales</taxon>
        <taxon>Petrotogaceae</taxon>
        <taxon>Geotoga</taxon>
    </lineage>
</organism>